<protein>
    <submittedName>
        <fullName evidence="1">Uncharacterized protein</fullName>
    </submittedName>
</protein>
<dbReference type="Proteomes" id="UP000245073">
    <property type="component" value="Unassembled WGS sequence"/>
</dbReference>
<comment type="caution">
    <text evidence="1">The sequence shown here is derived from an EMBL/GenBank/DDBJ whole genome shotgun (WGS) entry which is preliminary data.</text>
</comment>
<dbReference type="EMBL" id="QDKQ01000031">
    <property type="protein sequence ID" value="PVM91268.1"/>
    <property type="molecule type" value="Genomic_DNA"/>
</dbReference>
<evidence type="ECO:0000313" key="2">
    <source>
        <dbReference type="Proteomes" id="UP000245073"/>
    </source>
</evidence>
<dbReference type="AlphaFoldDB" id="A0A2T9K5K1"/>
<reference evidence="1 2" key="1">
    <citation type="submission" date="2018-04" db="EMBL/GenBank/DDBJ databases">
        <title>The genome sequence of Caulobacter sp. 744.</title>
        <authorList>
            <person name="Gao J."/>
            <person name="Sun J."/>
        </authorList>
    </citation>
    <scope>NUCLEOTIDE SEQUENCE [LARGE SCALE GENOMIC DNA]</scope>
    <source>
        <strain evidence="1 2">774</strain>
    </source>
</reference>
<keyword evidence="2" id="KW-1185">Reference proteome</keyword>
<accession>A0A2T9K5K1</accession>
<evidence type="ECO:0000313" key="1">
    <source>
        <dbReference type="EMBL" id="PVM91268.1"/>
    </source>
</evidence>
<sequence>MAIGGAMLTGCVSASFEISRQEQVDDVERLRAGFDAGILAAGGSVSYPAMDYSAARCRWAAGDPALAVCRTQRKFLNGPWRSIAVSYRRDGAGRWTQVDRPGS</sequence>
<organism evidence="1 2">
    <name type="scientific">Caulobacter endophyticus</name>
    <dbReference type="NCBI Taxonomy" id="2172652"/>
    <lineage>
        <taxon>Bacteria</taxon>
        <taxon>Pseudomonadati</taxon>
        <taxon>Pseudomonadota</taxon>
        <taxon>Alphaproteobacteria</taxon>
        <taxon>Caulobacterales</taxon>
        <taxon>Caulobacteraceae</taxon>
        <taxon>Caulobacter</taxon>
    </lineage>
</organism>
<proteinExistence type="predicted"/>
<gene>
    <name evidence="1" type="ORF">DDF67_07220</name>
</gene>
<name>A0A2T9K5K1_9CAUL</name>